<evidence type="ECO:0000256" key="1">
    <source>
        <dbReference type="ARBA" id="ARBA00010617"/>
    </source>
</evidence>
<evidence type="ECO:0000256" key="2">
    <source>
        <dbReference type="RuleBase" id="RU000461"/>
    </source>
</evidence>
<evidence type="ECO:0000313" key="5">
    <source>
        <dbReference type="Proteomes" id="UP001239522"/>
    </source>
</evidence>
<keyword evidence="5" id="KW-1185">Reference proteome</keyword>
<dbReference type="InterPro" id="IPR001128">
    <property type="entry name" value="Cyt_P450"/>
</dbReference>
<organism evidence="4 5">
    <name type="scientific">Streptomyces castrisilvae</name>
    <dbReference type="NCBI Taxonomy" id="3033811"/>
    <lineage>
        <taxon>Bacteria</taxon>
        <taxon>Bacillati</taxon>
        <taxon>Actinomycetota</taxon>
        <taxon>Actinomycetes</taxon>
        <taxon>Kitasatosporales</taxon>
        <taxon>Streptomycetaceae</taxon>
        <taxon>Streptomyces</taxon>
    </lineage>
</organism>
<dbReference type="InterPro" id="IPR002397">
    <property type="entry name" value="Cyt_P450_B"/>
</dbReference>
<feature type="compositionally biased region" description="Low complexity" evidence="3">
    <location>
        <begin position="1"/>
        <end position="18"/>
    </location>
</feature>
<proteinExistence type="inferred from homology"/>
<gene>
    <name evidence="4" type="ORF">P8A18_01720</name>
</gene>
<evidence type="ECO:0000313" key="4">
    <source>
        <dbReference type="EMBL" id="WLQ32239.1"/>
    </source>
</evidence>
<protein>
    <submittedName>
        <fullName evidence="4">Cytochrome P450</fullName>
    </submittedName>
</protein>
<dbReference type="InterPro" id="IPR036396">
    <property type="entry name" value="Cyt_P450_sf"/>
</dbReference>
<dbReference type="SUPFAM" id="SSF48264">
    <property type="entry name" value="Cytochrome P450"/>
    <property type="match status" value="1"/>
</dbReference>
<keyword evidence="2" id="KW-0560">Oxidoreductase</keyword>
<name>A0ABY9HCY8_9ACTN</name>
<dbReference type="InterPro" id="IPR017972">
    <property type="entry name" value="Cyt_P450_CS"/>
</dbReference>
<dbReference type="Gene3D" id="1.10.630.10">
    <property type="entry name" value="Cytochrome P450"/>
    <property type="match status" value="1"/>
</dbReference>
<dbReference type="PANTHER" id="PTHR46696:SF6">
    <property type="entry name" value="P450, PUTATIVE (EUROFUNG)-RELATED"/>
    <property type="match status" value="1"/>
</dbReference>
<accession>A0ABY9HCY8</accession>
<sequence>METEPAVTAGAPVPAGRPRLPEPLGAGFVDRPAEVLAEIRETCPVTRVRTPAGRPAWLVTRAEDVRAGFMDPRLSLSGGRTPDPAVRRRALDLTLVNYDPPDHTRIRRLATPALTPARMAAHRERIERAAAELLDAADAARGRGPVELMDAFARPFAFRSLCEVFDVPEKERAALYEPVALLADKTGRTAAEVDASVTRIDAFVRGEMARRSAAPGDDLVSRVLAAWREQGGASEDEVASLLAMLLLAGFDSTVQAMGMSVVALLAHPEVWQRLSEEPGRIPRAVDELLRWDTPGSFGTKRVALEDIRFGDTVIPAGSGVLLSVAAANHDPRCHADPGTLDPGRSTASRHLSFGLGPHYCPGSGLARLELTVALTQLLGRWRRPAPAVPLSQLAWGGGYLHRRLAALPVLPDGPVRRPLPVSCPSAGPPCRPR</sequence>
<keyword evidence="2" id="KW-0479">Metal-binding</keyword>
<dbReference type="EMBL" id="CP120997">
    <property type="protein sequence ID" value="WLQ32239.1"/>
    <property type="molecule type" value="Genomic_DNA"/>
</dbReference>
<dbReference type="Pfam" id="PF00067">
    <property type="entry name" value="p450"/>
    <property type="match status" value="1"/>
</dbReference>
<dbReference type="PANTHER" id="PTHR46696">
    <property type="entry name" value="P450, PUTATIVE (EUROFUNG)-RELATED"/>
    <property type="match status" value="1"/>
</dbReference>
<dbReference type="PRINTS" id="PR00359">
    <property type="entry name" value="BP450"/>
</dbReference>
<reference evidence="4 5" key="1">
    <citation type="submission" date="2023-03" db="EMBL/GenBank/DDBJ databases">
        <title>Isolation and description of six Streptomyces strains from soil environments, able to metabolize different microbial glucans.</title>
        <authorList>
            <person name="Widen T."/>
            <person name="Larsbrink J."/>
        </authorList>
    </citation>
    <scope>NUCLEOTIDE SEQUENCE [LARGE SCALE GENOMIC DNA]</scope>
    <source>
        <strain evidence="4 5">Mut1</strain>
    </source>
</reference>
<keyword evidence="2" id="KW-0349">Heme</keyword>
<comment type="similarity">
    <text evidence="1 2">Belongs to the cytochrome P450 family.</text>
</comment>
<dbReference type="PROSITE" id="PS00086">
    <property type="entry name" value="CYTOCHROME_P450"/>
    <property type="match status" value="1"/>
</dbReference>
<evidence type="ECO:0000256" key="3">
    <source>
        <dbReference type="SAM" id="MobiDB-lite"/>
    </source>
</evidence>
<keyword evidence="2" id="KW-0503">Monooxygenase</keyword>
<feature type="region of interest" description="Disordered" evidence="3">
    <location>
        <begin position="1"/>
        <end position="25"/>
    </location>
</feature>
<dbReference type="RefSeq" id="WP_306051072.1">
    <property type="nucleotide sequence ID" value="NZ_CP120997.1"/>
</dbReference>
<dbReference type="Proteomes" id="UP001239522">
    <property type="component" value="Chromosome"/>
</dbReference>
<keyword evidence="2" id="KW-0408">Iron</keyword>